<dbReference type="AlphaFoldDB" id="A0A4R8PZI1"/>
<protein>
    <recommendedName>
        <fullName evidence="3">Vegetative incompatibility protein HET-E-1</fullName>
    </recommendedName>
</protein>
<gene>
    <name evidence="1" type="ORF">C8035_v007583</name>
</gene>
<evidence type="ECO:0000313" key="2">
    <source>
        <dbReference type="Proteomes" id="UP000295083"/>
    </source>
</evidence>
<dbReference type="SUPFAM" id="SSF82171">
    <property type="entry name" value="DPP6 N-terminal domain-like"/>
    <property type="match status" value="1"/>
</dbReference>
<dbReference type="Gene3D" id="2.130.10.10">
    <property type="entry name" value="YVTN repeat-like/Quinoprotein amine dehydrogenase"/>
    <property type="match status" value="1"/>
</dbReference>
<name>A0A4R8PZI1_9PEZI</name>
<proteinExistence type="predicted"/>
<sequence length="357" mass="38926">MPLQRGDHRAGHDIYDAGGGDGNLPEPICVRYRFSQTAPTGQGIATQIRLLSVCDRLLATVHGDRDVLIWKLASNAEPPQRVELDMSVDRITGIAFSPTSSKVLALSFTCNGAHELWTYDWARRTVEATYRTGSDFHSAQFSPDGRLLAHVAAGGVDVWETVINTHVVTLREGRRRTDGLAVCKFGFSDDSRRLVTLDRAGRLVCWDVATWADVRESRAKAAWDGLGREPMQVVAVGQRVLAACRQTYGSSPWTWRLTTWWPDNGSRAELEMNGCAFACIPRNGAFVATVQADGGRVRIRDAGNGVCLDQSTQGIAKTGKTPLVVAAGIAVGDRVMVTQIANGRTTVWQLTASEDED</sequence>
<dbReference type="EMBL" id="QAPG01000834">
    <property type="protein sequence ID" value="TDZ28494.1"/>
    <property type="molecule type" value="Genomic_DNA"/>
</dbReference>
<keyword evidence="2" id="KW-1185">Reference proteome</keyword>
<dbReference type="Proteomes" id="UP000295083">
    <property type="component" value="Unassembled WGS sequence"/>
</dbReference>
<evidence type="ECO:0000313" key="1">
    <source>
        <dbReference type="EMBL" id="TDZ28494.1"/>
    </source>
</evidence>
<dbReference type="InterPro" id="IPR015943">
    <property type="entry name" value="WD40/YVTN_repeat-like_dom_sf"/>
</dbReference>
<reference evidence="1 2" key="1">
    <citation type="submission" date="2018-11" db="EMBL/GenBank/DDBJ databases">
        <title>Genome sequence and assembly of Colletotrichum spinosum.</title>
        <authorList>
            <person name="Gan P."/>
            <person name="Shirasu K."/>
        </authorList>
    </citation>
    <scope>NUCLEOTIDE SEQUENCE [LARGE SCALE GENOMIC DNA]</scope>
    <source>
        <strain evidence="1 2">CBS 515.97</strain>
    </source>
</reference>
<evidence type="ECO:0008006" key="3">
    <source>
        <dbReference type="Google" id="ProtNLM"/>
    </source>
</evidence>
<accession>A0A4R8PZI1</accession>
<comment type="caution">
    <text evidence="1">The sequence shown here is derived from an EMBL/GenBank/DDBJ whole genome shotgun (WGS) entry which is preliminary data.</text>
</comment>
<organism evidence="1 2">
    <name type="scientific">Colletotrichum spinosum</name>
    <dbReference type="NCBI Taxonomy" id="1347390"/>
    <lineage>
        <taxon>Eukaryota</taxon>
        <taxon>Fungi</taxon>
        <taxon>Dikarya</taxon>
        <taxon>Ascomycota</taxon>
        <taxon>Pezizomycotina</taxon>
        <taxon>Sordariomycetes</taxon>
        <taxon>Hypocreomycetidae</taxon>
        <taxon>Glomerellales</taxon>
        <taxon>Glomerellaceae</taxon>
        <taxon>Colletotrichum</taxon>
        <taxon>Colletotrichum orbiculare species complex</taxon>
    </lineage>
</organism>